<comment type="caution">
    <text evidence="1">The sequence shown here is derived from an EMBL/GenBank/DDBJ whole genome shotgun (WGS) entry which is preliminary data.</text>
</comment>
<protein>
    <submittedName>
        <fullName evidence="1">Uncharacterized protein</fullName>
    </submittedName>
</protein>
<name>X1UGL5_9ZZZZ</name>
<organism evidence="1">
    <name type="scientific">marine sediment metagenome</name>
    <dbReference type="NCBI Taxonomy" id="412755"/>
    <lineage>
        <taxon>unclassified sequences</taxon>
        <taxon>metagenomes</taxon>
        <taxon>ecological metagenomes</taxon>
    </lineage>
</organism>
<accession>X1UGL5</accession>
<gene>
    <name evidence="1" type="ORF">S12H4_40235</name>
</gene>
<feature type="non-terminal residue" evidence="1">
    <location>
        <position position="161"/>
    </location>
</feature>
<reference evidence="1" key="1">
    <citation type="journal article" date="2014" name="Front. Microbiol.">
        <title>High frequency of phylogenetically diverse reductive dehalogenase-homologous genes in deep subseafloor sedimentary metagenomes.</title>
        <authorList>
            <person name="Kawai M."/>
            <person name="Futagami T."/>
            <person name="Toyoda A."/>
            <person name="Takaki Y."/>
            <person name="Nishi S."/>
            <person name="Hori S."/>
            <person name="Arai W."/>
            <person name="Tsubouchi T."/>
            <person name="Morono Y."/>
            <person name="Uchiyama I."/>
            <person name="Ito T."/>
            <person name="Fujiyama A."/>
            <person name="Inagaki F."/>
            <person name="Takami H."/>
        </authorList>
    </citation>
    <scope>NUCLEOTIDE SEQUENCE</scope>
    <source>
        <strain evidence="1">Expedition CK06-06</strain>
    </source>
</reference>
<proteinExistence type="predicted"/>
<dbReference type="EMBL" id="BARW01024404">
    <property type="protein sequence ID" value="GAI91459.1"/>
    <property type="molecule type" value="Genomic_DNA"/>
</dbReference>
<dbReference type="AlphaFoldDB" id="X1UGL5"/>
<evidence type="ECO:0000313" key="1">
    <source>
        <dbReference type="EMBL" id="GAI91459.1"/>
    </source>
</evidence>
<sequence>MKKYFLIITLLFFLFSFIEIESKVIPDNFIYSTVYISNLSTGKNGTGFLIARRISKDYQKIFLVSNKHVLLPKKVESEPVGDLKAEAIVLVNKIIGNEISTKEIKVELRDSSGIDYCKGHPNEEVDVAALEFTKYITENYQIKSDLKVEFIPEEKFAVKKV</sequence>